<feature type="compositionally biased region" description="Low complexity" evidence="4">
    <location>
        <begin position="503"/>
        <end position="532"/>
    </location>
</feature>
<dbReference type="InterPro" id="IPR001752">
    <property type="entry name" value="Kinesin_motor_dom"/>
</dbReference>
<dbReference type="GO" id="GO:0051231">
    <property type="term" value="P:spindle elongation"/>
    <property type="evidence" value="ECO:0007669"/>
    <property type="project" value="TreeGrafter"/>
</dbReference>
<dbReference type="GO" id="GO:0003777">
    <property type="term" value="F:microtubule motor activity"/>
    <property type="evidence" value="ECO:0007669"/>
    <property type="project" value="InterPro"/>
</dbReference>
<keyword evidence="1" id="KW-0493">Microtubule</keyword>
<feature type="compositionally biased region" description="Basic residues" evidence="4">
    <location>
        <begin position="638"/>
        <end position="650"/>
    </location>
</feature>
<dbReference type="InterPro" id="IPR027640">
    <property type="entry name" value="Kinesin-like_fam"/>
</dbReference>
<accession>A0AA40C4H8</accession>
<evidence type="ECO:0000259" key="5">
    <source>
        <dbReference type="PROSITE" id="PS50067"/>
    </source>
</evidence>
<feature type="compositionally biased region" description="Acidic residues" evidence="4">
    <location>
        <begin position="615"/>
        <end position="633"/>
    </location>
</feature>
<dbReference type="SUPFAM" id="SSF52540">
    <property type="entry name" value="P-loop containing nucleoside triphosphate hydrolases"/>
    <property type="match status" value="1"/>
</dbReference>
<dbReference type="GO" id="GO:0007052">
    <property type="term" value="P:mitotic spindle organization"/>
    <property type="evidence" value="ECO:0007669"/>
    <property type="project" value="TreeGrafter"/>
</dbReference>
<protein>
    <submittedName>
        <fullName evidence="6">P-loop containing nucleoside triphosphate hydrolase protein</fullName>
    </submittedName>
</protein>
<dbReference type="GO" id="GO:0008017">
    <property type="term" value="F:microtubule binding"/>
    <property type="evidence" value="ECO:0007669"/>
    <property type="project" value="InterPro"/>
</dbReference>
<keyword evidence="2 3" id="KW-0505">Motor protein</keyword>
<dbReference type="FunFam" id="3.40.850.10:FF:000072">
    <property type="entry name" value="Kinesin family protein"/>
    <property type="match status" value="1"/>
</dbReference>
<dbReference type="GO" id="GO:0005875">
    <property type="term" value="C:microtubule associated complex"/>
    <property type="evidence" value="ECO:0007669"/>
    <property type="project" value="TreeGrafter"/>
</dbReference>
<dbReference type="GO" id="GO:0005524">
    <property type="term" value="F:ATP binding"/>
    <property type="evidence" value="ECO:0007669"/>
    <property type="project" value="UniProtKB-UniRule"/>
</dbReference>
<dbReference type="Pfam" id="PF00225">
    <property type="entry name" value="Kinesin"/>
    <property type="match status" value="1"/>
</dbReference>
<feature type="domain" description="Kinesin motor" evidence="5">
    <location>
        <begin position="2"/>
        <end position="333"/>
    </location>
</feature>
<proteinExistence type="inferred from homology"/>
<keyword evidence="3" id="KW-0067">ATP-binding</keyword>
<dbReference type="InterPro" id="IPR010994">
    <property type="entry name" value="RuvA_2-like"/>
</dbReference>
<dbReference type="InterPro" id="IPR027417">
    <property type="entry name" value="P-loop_NTPase"/>
</dbReference>
<evidence type="ECO:0000256" key="1">
    <source>
        <dbReference type="ARBA" id="ARBA00022701"/>
    </source>
</evidence>
<dbReference type="PANTHER" id="PTHR47969">
    <property type="entry name" value="CHROMOSOME-ASSOCIATED KINESIN KIF4A-RELATED"/>
    <property type="match status" value="1"/>
</dbReference>
<keyword evidence="3" id="KW-0547">Nucleotide-binding</keyword>
<organism evidence="6 7">
    <name type="scientific">Bombardia bombarda</name>
    <dbReference type="NCBI Taxonomy" id="252184"/>
    <lineage>
        <taxon>Eukaryota</taxon>
        <taxon>Fungi</taxon>
        <taxon>Dikarya</taxon>
        <taxon>Ascomycota</taxon>
        <taxon>Pezizomycotina</taxon>
        <taxon>Sordariomycetes</taxon>
        <taxon>Sordariomycetidae</taxon>
        <taxon>Sordariales</taxon>
        <taxon>Lasiosphaeriaceae</taxon>
        <taxon>Bombardia</taxon>
    </lineage>
</organism>
<dbReference type="Gene3D" id="3.40.850.10">
    <property type="entry name" value="Kinesin motor domain"/>
    <property type="match status" value="1"/>
</dbReference>
<keyword evidence="6" id="KW-0378">Hydrolase</keyword>
<dbReference type="GO" id="GO:0005874">
    <property type="term" value="C:microtubule"/>
    <property type="evidence" value="ECO:0007669"/>
    <property type="project" value="UniProtKB-KW"/>
</dbReference>
<dbReference type="GO" id="GO:0016787">
    <property type="term" value="F:hydrolase activity"/>
    <property type="evidence" value="ECO:0007669"/>
    <property type="project" value="UniProtKB-KW"/>
</dbReference>
<gene>
    <name evidence="6" type="ORF">B0T17DRAFT_639505</name>
</gene>
<feature type="binding site" evidence="3">
    <location>
        <begin position="90"/>
        <end position="97"/>
    </location>
    <ligand>
        <name>ATP</name>
        <dbReference type="ChEBI" id="CHEBI:30616"/>
    </ligand>
</feature>
<evidence type="ECO:0000313" key="6">
    <source>
        <dbReference type="EMBL" id="KAK0625101.1"/>
    </source>
</evidence>
<dbReference type="PROSITE" id="PS50067">
    <property type="entry name" value="KINESIN_MOTOR_2"/>
    <property type="match status" value="1"/>
</dbReference>
<dbReference type="SUPFAM" id="SSF47781">
    <property type="entry name" value="RuvA domain 2-like"/>
    <property type="match status" value="1"/>
</dbReference>
<sequence>MSVRVVARIRPLLETELDKDVIVRAEGLEGQKALAMVKIPNPKNESEEFSFAFNGVYDRGTTQEELFSAEVAPHIKSLFQGLDVTIFAYGVTGTGKTHTMRGGLKLAERGVIPRLLSNVFRRGKKIAKDTNGETTVEVALSYYEIYNDKVFDLLEAPEKRTPSGLPLREKDGKTFVVGLSERSCEDLKDFEKIYIESNNNRITAATKLNAHSSRSHAILRVKVTQTTDTMVRESTCSAIDLAGSEDNRRTDNGKERLVESAAINKSLFVLSQCVDAISRGDKRIPYRESKMTRILSLGQNNGITIMILNLAPMRSYHLDTLSSLNVSSRAKRIEVREIENEVVFKQAPRTMSGGLGGNNVQRQALRTLTNAHNITSGAALLAAKATEKADKPVKLFSVYTDKAAKPATAAPARSSTVPPAVANISQLRQPSNPNKRPSEIPETLAARPSKLARPTHISLARPALQQRAAAAPAPQLSISAEQIEAMVEKKVAEILATRLAAASAEDSASAPNSVPTQPTTTTTTTTTTAATTGAIGDEVQRRLEALERRIESDTRHEGDSRSEGLRFLLQARQAKERGDEEGALRFYELALPSFPGQAKLLGKIERGERRRVQDENEGGDYEGTEADVEDDDGDRPKRGGTRRVKGRRGKGGLAVLPDAMEGEGGDVGSATPQTQRLLDIVNSRDLGLIKGLHGFGAKKAQDLVDHLNLLREQGEESGRVGSLAQLRMVPGMGSRTVERAYEGLV</sequence>
<evidence type="ECO:0000256" key="2">
    <source>
        <dbReference type="ARBA" id="ARBA00023175"/>
    </source>
</evidence>
<keyword evidence="7" id="KW-1185">Reference proteome</keyword>
<dbReference type="SMART" id="SM00129">
    <property type="entry name" value="KISc"/>
    <property type="match status" value="1"/>
</dbReference>
<evidence type="ECO:0000256" key="4">
    <source>
        <dbReference type="SAM" id="MobiDB-lite"/>
    </source>
</evidence>
<dbReference type="EMBL" id="JAULSR010000003">
    <property type="protein sequence ID" value="KAK0625101.1"/>
    <property type="molecule type" value="Genomic_DNA"/>
</dbReference>
<comment type="similarity">
    <text evidence="3">Belongs to the TRAFAC class myosin-kinesin ATPase superfamily. Kinesin family.</text>
</comment>
<comment type="caution">
    <text evidence="6">The sequence shown here is derived from an EMBL/GenBank/DDBJ whole genome shotgun (WGS) entry which is preliminary data.</text>
</comment>
<feature type="region of interest" description="Disordered" evidence="4">
    <location>
        <begin position="503"/>
        <end position="538"/>
    </location>
</feature>
<dbReference type="AlphaFoldDB" id="A0AA40C4H8"/>
<dbReference type="Proteomes" id="UP001174934">
    <property type="component" value="Unassembled WGS sequence"/>
</dbReference>
<dbReference type="GO" id="GO:0007018">
    <property type="term" value="P:microtubule-based movement"/>
    <property type="evidence" value="ECO:0007669"/>
    <property type="project" value="InterPro"/>
</dbReference>
<evidence type="ECO:0000256" key="3">
    <source>
        <dbReference type="PROSITE-ProRule" id="PRU00283"/>
    </source>
</evidence>
<dbReference type="PRINTS" id="PR00380">
    <property type="entry name" value="KINESINHEAVY"/>
</dbReference>
<dbReference type="InterPro" id="IPR036961">
    <property type="entry name" value="Kinesin_motor_dom_sf"/>
</dbReference>
<dbReference type="CDD" id="cd00106">
    <property type="entry name" value="KISc"/>
    <property type="match status" value="1"/>
</dbReference>
<dbReference type="PANTHER" id="PTHR47969:SF9">
    <property type="entry name" value="KINESIN-LIKE PROTEIN"/>
    <property type="match status" value="1"/>
</dbReference>
<evidence type="ECO:0000313" key="7">
    <source>
        <dbReference type="Proteomes" id="UP001174934"/>
    </source>
</evidence>
<name>A0AA40C4H8_9PEZI</name>
<feature type="region of interest" description="Disordered" evidence="4">
    <location>
        <begin position="609"/>
        <end position="671"/>
    </location>
</feature>
<reference evidence="6" key="1">
    <citation type="submission" date="2023-06" db="EMBL/GenBank/DDBJ databases">
        <title>Genome-scale phylogeny and comparative genomics of the fungal order Sordariales.</title>
        <authorList>
            <consortium name="Lawrence Berkeley National Laboratory"/>
            <person name="Hensen N."/>
            <person name="Bonometti L."/>
            <person name="Westerberg I."/>
            <person name="Brannstrom I.O."/>
            <person name="Guillou S."/>
            <person name="Cros-Aarteil S."/>
            <person name="Calhoun S."/>
            <person name="Haridas S."/>
            <person name="Kuo A."/>
            <person name="Mondo S."/>
            <person name="Pangilinan J."/>
            <person name="Riley R."/>
            <person name="LaButti K."/>
            <person name="Andreopoulos B."/>
            <person name="Lipzen A."/>
            <person name="Chen C."/>
            <person name="Yanf M."/>
            <person name="Daum C."/>
            <person name="Ng V."/>
            <person name="Clum A."/>
            <person name="Steindorff A."/>
            <person name="Ohm R."/>
            <person name="Martin F."/>
            <person name="Silar P."/>
            <person name="Natvig D."/>
            <person name="Lalanne C."/>
            <person name="Gautier V."/>
            <person name="Ament-velasquez S.L."/>
            <person name="Kruys A."/>
            <person name="Hutchinson M.I."/>
            <person name="Powell A.J."/>
            <person name="Barry K."/>
            <person name="Miller A.N."/>
            <person name="Grigoriev I.V."/>
            <person name="Debuchy R."/>
            <person name="Gladieux P."/>
            <person name="Thoren M.H."/>
            <person name="Johannesson H."/>
        </authorList>
    </citation>
    <scope>NUCLEOTIDE SEQUENCE</scope>
    <source>
        <strain evidence="6">SMH3391-2</strain>
    </source>
</reference>